<dbReference type="GO" id="GO:0005737">
    <property type="term" value="C:cytoplasm"/>
    <property type="evidence" value="ECO:0007669"/>
    <property type="project" value="TreeGrafter"/>
</dbReference>
<dbReference type="Gene3D" id="1.10.286.10">
    <property type="match status" value="1"/>
</dbReference>
<dbReference type="PANTHER" id="PTHR11109:SF7">
    <property type="entry name" value="GTP CYCLOHYDROLASE 1"/>
    <property type="match status" value="1"/>
</dbReference>
<feature type="domain" description="GTP cyclohydrolase I" evidence="7">
    <location>
        <begin position="377"/>
        <end position="513"/>
    </location>
</feature>
<dbReference type="Proteomes" id="UP000824469">
    <property type="component" value="Unassembled WGS sequence"/>
</dbReference>
<comment type="similarity">
    <text evidence="2">Belongs to the GTP cyclohydrolase I family.</text>
</comment>
<comment type="caution">
    <text evidence="8">The sequence shown here is derived from an EMBL/GenBank/DDBJ whole genome shotgun (WGS) entry which is preliminary data.</text>
</comment>
<sequence length="517" mass="56544">MAPSPSIVADGNDLGVYNGTCLDECLDNYSNNNVSNNDKDLESIVDAVTVLLRGLGEDVEREGIKKTPLRVARAFLEGTKGYQQNIKNIIGDALFPEAGIENGAGCGGGSGGLVVVRNIDLFSYCEACLLPFKARLHVAYISSCQRVVGLSKFSRVAEAFAKRLQSPQRLADDICKALSDNIKPLGVALILECLHIQFPKVEDKADELKSSIEDMPHWMPSSFFAGSGLFENESNNIWNDFIELLQLGGISVSRHITTSASVSKGIWCPFPVTTDSDSSILNGKASPQYELNCNGSGPNCGWSKSSLAKLEANSSMITAVKSILSVIAGDSWKEKLCWTPIRYVWWLSNFHRIKPVIQFMHFQGNCAEADGNGSSGKTDVRMAATEAKGKEILWEVRVPFCSQCEHHLLPFFGTAHIGYISVKQQKQVIRPKICNIVEFFCHRLQVQERLTRQIAEAISSSCNVDSVIVVLEANHICMQSRGVEKIGSSTATVAVLGCFITDSALKAAFFERVSDRT</sequence>
<evidence type="ECO:0000256" key="3">
    <source>
        <dbReference type="ARBA" id="ARBA00012715"/>
    </source>
</evidence>
<dbReference type="InterPro" id="IPR020602">
    <property type="entry name" value="GTP_CycHdrlase_I_dom"/>
</dbReference>
<accession>A0AA38F4L2</accession>
<reference evidence="8 9" key="1">
    <citation type="journal article" date="2021" name="Nat. Plants">
        <title>The Taxus genome provides insights into paclitaxel biosynthesis.</title>
        <authorList>
            <person name="Xiong X."/>
            <person name="Gou J."/>
            <person name="Liao Q."/>
            <person name="Li Y."/>
            <person name="Zhou Q."/>
            <person name="Bi G."/>
            <person name="Li C."/>
            <person name="Du R."/>
            <person name="Wang X."/>
            <person name="Sun T."/>
            <person name="Guo L."/>
            <person name="Liang H."/>
            <person name="Lu P."/>
            <person name="Wu Y."/>
            <person name="Zhang Z."/>
            <person name="Ro D.K."/>
            <person name="Shang Y."/>
            <person name="Huang S."/>
            <person name="Yan J."/>
        </authorList>
    </citation>
    <scope>NUCLEOTIDE SEQUENCE [LARGE SCALE GENOMIC DNA]</scope>
    <source>
        <strain evidence="8">Ta-2019</strain>
    </source>
</reference>
<dbReference type="InterPro" id="IPR043133">
    <property type="entry name" value="GTP-CH-I_C/QueF"/>
</dbReference>
<dbReference type="SUPFAM" id="SSF55620">
    <property type="entry name" value="Tetrahydrobiopterin biosynthesis enzymes-like"/>
    <property type="match status" value="2"/>
</dbReference>
<protein>
    <recommendedName>
        <fullName evidence="4">GTP cyclohydrolase 1</fullName>
        <ecNumber evidence="3">3.5.4.16</ecNumber>
    </recommendedName>
    <alternativeName>
        <fullName evidence="6">GTP cyclohydrolase I</fullName>
    </alternativeName>
</protein>
<feature type="non-terminal residue" evidence="8">
    <location>
        <position position="517"/>
    </location>
</feature>
<dbReference type="GO" id="GO:0008270">
    <property type="term" value="F:zinc ion binding"/>
    <property type="evidence" value="ECO:0007669"/>
    <property type="project" value="TreeGrafter"/>
</dbReference>
<evidence type="ECO:0000259" key="7">
    <source>
        <dbReference type="Pfam" id="PF01227"/>
    </source>
</evidence>
<comment type="pathway">
    <text evidence="1">Cofactor biosynthesis; 7,8-dihydroneopterin triphosphate biosynthesis; 7,8-dihydroneopterin triphosphate from GTP: step 1/1.</text>
</comment>
<evidence type="ECO:0000313" key="8">
    <source>
        <dbReference type="EMBL" id="KAH9288745.1"/>
    </source>
</evidence>
<dbReference type="GO" id="GO:0005525">
    <property type="term" value="F:GTP binding"/>
    <property type="evidence" value="ECO:0007669"/>
    <property type="project" value="TreeGrafter"/>
</dbReference>
<dbReference type="EC" id="3.5.4.16" evidence="3"/>
<proteinExistence type="inferred from homology"/>
<organism evidence="8 9">
    <name type="scientific">Taxus chinensis</name>
    <name type="common">Chinese yew</name>
    <name type="synonym">Taxus wallichiana var. chinensis</name>
    <dbReference type="NCBI Taxonomy" id="29808"/>
    <lineage>
        <taxon>Eukaryota</taxon>
        <taxon>Viridiplantae</taxon>
        <taxon>Streptophyta</taxon>
        <taxon>Embryophyta</taxon>
        <taxon>Tracheophyta</taxon>
        <taxon>Spermatophyta</taxon>
        <taxon>Pinopsida</taxon>
        <taxon>Pinidae</taxon>
        <taxon>Conifers II</taxon>
        <taxon>Cupressales</taxon>
        <taxon>Taxaceae</taxon>
        <taxon>Taxus</taxon>
    </lineage>
</organism>
<evidence type="ECO:0000256" key="4">
    <source>
        <dbReference type="ARBA" id="ARBA00017272"/>
    </source>
</evidence>
<dbReference type="GO" id="GO:0006729">
    <property type="term" value="P:tetrahydrobiopterin biosynthetic process"/>
    <property type="evidence" value="ECO:0007669"/>
    <property type="project" value="TreeGrafter"/>
</dbReference>
<dbReference type="InterPro" id="IPR043134">
    <property type="entry name" value="GTP-CH-I_N"/>
</dbReference>
<dbReference type="GO" id="GO:0046654">
    <property type="term" value="P:tetrahydrofolate biosynthetic process"/>
    <property type="evidence" value="ECO:0007669"/>
    <property type="project" value="InterPro"/>
</dbReference>
<evidence type="ECO:0000256" key="1">
    <source>
        <dbReference type="ARBA" id="ARBA00005080"/>
    </source>
</evidence>
<keyword evidence="9" id="KW-1185">Reference proteome</keyword>
<evidence type="ECO:0000256" key="6">
    <source>
        <dbReference type="ARBA" id="ARBA00030854"/>
    </source>
</evidence>
<dbReference type="Pfam" id="PF01227">
    <property type="entry name" value="GTP_cyclohydroI"/>
    <property type="match status" value="2"/>
</dbReference>
<dbReference type="EMBL" id="JAHRHJ020003813">
    <property type="protein sequence ID" value="KAH9288745.1"/>
    <property type="molecule type" value="Genomic_DNA"/>
</dbReference>
<name>A0AA38F4L2_TAXCH</name>
<evidence type="ECO:0000313" key="9">
    <source>
        <dbReference type="Proteomes" id="UP000824469"/>
    </source>
</evidence>
<keyword evidence="5" id="KW-0378">Hydrolase</keyword>
<dbReference type="InterPro" id="IPR001474">
    <property type="entry name" value="GTP_CycHdrlase_I"/>
</dbReference>
<dbReference type="GO" id="GO:0003934">
    <property type="term" value="F:GTP cyclohydrolase I activity"/>
    <property type="evidence" value="ECO:0007669"/>
    <property type="project" value="UniProtKB-EC"/>
</dbReference>
<dbReference type="OMA" id="QRWVEPS"/>
<evidence type="ECO:0000256" key="2">
    <source>
        <dbReference type="ARBA" id="ARBA00008085"/>
    </source>
</evidence>
<dbReference type="AlphaFoldDB" id="A0AA38F4L2"/>
<gene>
    <name evidence="8" type="ORF">KI387_032862</name>
</gene>
<feature type="domain" description="GTP cyclohydrolase I" evidence="7">
    <location>
        <begin position="46"/>
        <end position="196"/>
    </location>
</feature>
<dbReference type="PANTHER" id="PTHR11109">
    <property type="entry name" value="GTP CYCLOHYDROLASE I"/>
    <property type="match status" value="1"/>
</dbReference>
<evidence type="ECO:0000256" key="5">
    <source>
        <dbReference type="ARBA" id="ARBA00022801"/>
    </source>
</evidence>
<dbReference type="Gene3D" id="3.30.1130.10">
    <property type="match status" value="2"/>
</dbReference>